<sequence>MSVIQQSDVASFQGMQTMPLSSFQAMMDHPRQRDTKRHAEYSIKRHLANTSDTQMRVAIAEFEGTFYKVDGHTRNLLWSEGKLSAPKLIHADVYKCNTKKALLDLYDCFDNKNAAESTSDRLAGAIRQAGIVLNSNLMAKYQWTSALNMLDQVFGKDVYVKVQILGSAIAAIDSINPSARIFKAPILAAALILLHKKGQSALEFFNSLNQNAGVKTPTYCDGVQALHYLCTSLAITSSQSKRNLELFYKALSCYETWRRNKKYRIGRGGGVMVKQASIQVLGLDT</sequence>
<proteinExistence type="predicted"/>
<evidence type="ECO:0000313" key="2">
    <source>
        <dbReference type="Proteomes" id="UP001055102"/>
    </source>
</evidence>
<dbReference type="RefSeq" id="WP_238278047.1">
    <property type="nucleotide sequence ID" value="NZ_BPQR01000076.1"/>
</dbReference>
<accession>A0ABQ4T2V9</accession>
<reference evidence="1" key="2">
    <citation type="submission" date="2021-08" db="EMBL/GenBank/DDBJ databases">
        <authorList>
            <person name="Tani A."/>
            <person name="Ola A."/>
            <person name="Ogura Y."/>
            <person name="Katsura K."/>
            <person name="Hayashi T."/>
        </authorList>
    </citation>
    <scope>NUCLEOTIDE SEQUENCE</scope>
    <source>
        <strain evidence="1">LMG 23639</strain>
    </source>
</reference>
<evidence type="ECO:0000313" key="1">
    <source>
        <dbReference type="EMBL" id="GJE08364.1"/>
    </source>
</evidence>
<name>A0ABQ4T2V9_9HYPH</name>
<comment type="caution">
    <text evidence="1">The sequence shown here is derived from an EMBL/GenBank/DDBJ whole genome shotgun (WGS) entry which is preliminary data.</text>
</comment>
<dbReference type="Proteomes" id="UP001055102">
    <property type="component" value="Unassembled WGS sequence"/>
</dbReference>
<keyword evidence="2" id="KW-1185">Reference proteome</keyword>
<gene>
    <name evidence="1" type="ORF">AOPFMNJM_3701</name>
</gene>
<protein>
    <submittedName>
        <fullName evidence="1">Uncharacterized protein</fullName>
    </submittedName>
</protein>
<organism evidence="1 2">
    <name type="scientific">Methylobacterium jeotgali</name>
    <dbReference type="NCBI Taxonomy" id="381630"/>
    <lineage>
        <taxon>Bacteria</taxon>
        <taxon>Pseudomonadati</taxon>
        <taxon>Pseudomonadota</taxon>
        <taxon>Alphaproteobacteria</taxon>
        <taxon>Hyphomicrobiales</taxon>
        <taxon>Methylobacteriaceae</taxon>
        <taxon>Methylobacterium</taxon>
    </lineage>
</organism>
<reference evidence="1" key="1">
    <citation type="journal article" date="2021" name="Front. Microbiol.">
        <title>Comprehensive Comparative Genomics and Phenotyping of Methylobacterium Species.</title>
        <authorList>
            <person name="Alessa O."/>
            <person name="Ogura Y."/>
            <person name="Fujitani Y."/>
            <person name="Takami H."/>
            <person name="Hayashi T."/>
            <person name="Sahin N."/>
            <person name="Tani A."/>
        </authorList>
    </citation>
    <scope>NUCLEOTIDE SEQUENCE</scope>
    <source>
        <strain evidence="1">LMG 23639</strain>
    </source>
</reference>
<dbReference type="EMBL" id="BPQR01000076">
    <property type="protein sequence ID" value="GJE08364.1"/>
    <property type="molecule type" value="Genomic_DNA"/>
</dbReference>